<dbReference type="RefSeq" id="WP_068404682.1">
    <property type="nucleotide sequence ID" value="NZ_DAMDIC010000007.1"/>
</dbReference>
<dbReference type="Proteomes" id="UP001228171">
    <property type="component" value="Unassembled WGS sequence"/>
</dbReference>
<proteinExistence type="predicted"/>
<sequence length="173" mass="19933">MYSFMQKSRKTRIDETTNSYIRHLFKFNFILLAVSLSGCFQDYPTHRPPIEGSVDISKNSKGDLCFMPIFSSATVMENPINLNYIKMEELVVLDPNAEVSSHVKIQIKPVNKDYFSLKDGQKVCLNSDNVNLKQTIYSKLDKQLLVVSIGGLDDKEEHFISFQRKFDYPYTAE</sequence>
<accession>A0ABT9HFG1</accession>
<dbReference type="EMBL" id="JAVAJI010000006">
    <property type="protein sequence ID" value="MDP4544505.1"/>
    <property type="molecule type" value="Genomic_DNA"/>
</dbReference>
<gene>
    <name evidence="1" type="ORF">Q8P09_05365</name>
</gene>
<protein>
    <submittedName>
        <fullName evidence="1">Uncharacterized protein</fullName>
    </submittedName>
</protein>
<evidence type="ECO:0000313" key="2">
    <source>
        <dbReference type="Proteomes" id="UP001228171"/>
    </source>
</evidence>
<organism evidence="1 2">
    <name type="scientific">Psychrobacter faecalis</name>
    <dbReference type="NCBI Taxonomy" id="180588"/>
    <lineage>
        <taxon>Bacteria</taxon>
        <taxon>Pseudomonadati</taxon>
        <taxon>Pseudomonadota</taxon>
        <taxon>Gammaproteobacteria</taxon>
        <taxon>Moraxellales</taxon>
        <taxon>Moraxellaceae</taxon>
        <taxon>Psychrobacter</taxon>
    </lineage>
</organism>
<reference evidence="1 2" key="1">
    <citation type="submission" date="2023-08" db="EMBL/GenBank/DDBJ databases">
        <authorList>
            <person name="Kumar R."/>
        </authorList>
    </citation>
    <scope>NUCLEOTIDE SEQUENCE [LARGE SCALE GENOMIC DNA]</scope>
    <source>
        <strain evidence="1 2">LUR13</strain>
    </source>
</reference>
<evidence type="ECO:0000313" key="1">
    <source>
        <dbReference type="EMBL" id="MDP4544505.1"/>
    </source>
</evidence>
<keyword evidence="2" id="KW-1185">Reference proteome</keyword>
<comment type="caution">
    <text evidence="1">The sequence shown here is derived from an EMBL/GenBank/DDBJ whole genome shotgun (WGS) entry which is preliminary data.</text>
</comment>
<name>A0ABT9HFG1_9GAMM</name>